<dbReference type="GO" id="GO:0004519">
    <property type="term" value="F:endonuclease activity"/>
    <property type="evidence" value="ECO:0007669"/>
    <property type="project" value="UniProtKB-KW"/>
</dbReference>
<accession>A0ABV6LHJ0</accession>
<keyword evidence="1" id="KW-0540">Nuclease</keyword>
<name>A0ABV6LHJ0_9SPHI</name>
<evidence type="ECO:0000313" key="2">
    <source>
        <dbReference type="Proteomes" id="UP001589828"/>
    </source>
</evidence>
<dbReference type="Gene3D" id="1.10.30.50">
    <property type="match status" value="1"/>
</dbReference>
<proteinExistence type="predicted"/>
<dbReference type="CDD" id="cd00085">
    <property type="entry name" value="HNHc"/>
    <property type="match status" value="1"/>
</dbReference>
<reference evidence="1 2" key="1">
    <citation type="submission" date="2024-09" db="EMBL/GenBank/DDBJ databases">
        <authorList>
            <person name="Sun Q."/>
            <person name="Mori K."/>
        </authorList>
    </citation>
    <scope>NUCLEOTIDE SEQUENCE [LARGE SCALE GENOMIC DNA]</scope>
    <source>
        <strain evidence="1 2">NCAIM B.02415</strain>
    </source>
</reference>
<keyword evidence="2" id="KW-1185">Reference proteome</keyword>
<sequence length="285" mass="32388">MQKIYKDYLAIPAGLSGVAYQARLALSLTEQNTHEFSSSIYRHPTVLAELSRIYYNKCAFCESDTTAGAPMQVEHYRPKKAVVGAVPAHTGYYWLAYQWSNLLLSCASCNNKKRNHFPVNGMRVAAPPFVQNALDTTACQANSPDLLGELAELINPELEQNPMVHFEFYPDGTIMGNTPQGLQTIRVCGLDRDQLTIKRKEFYDTYLDRFTRYFKDYQDNGNEATLVLQLKNAILEIFSHVSKNKPYREFAAKCLENFKTFFIDRFQAGEARPLAEAYNQAMSLS</sequence>
<organism evidence="1 2">
    <name type="scientific">Mucilaginibacter angelicae</name>
    <dbReference type="NCBI Taxonomy" id="869718"/>
    <lineage>
        <taxon>Bacteria</taxon>
        <taxon>Pseudomonadati</taxon>
        <taxon>Bacteroidota</taxon>
        <taxon>Sphingobacteriia</taxon>
        <taxon>Sphingobacteriales</taxon>
        <taxon>Sphingobacteriaceae</taxon>
        <taxon>Mucilaginibacter</taxon>
    </lineage>
</organism>
<dbReference type="InterPro" id="IPR003615">
    <property type="entry name" value="HNH_nuc"/>
</dbReference>
<protein>
    <submittedName>
        <fullName evidence="1">HNH endonuclease</fullName>
    </submittedName>
</protein>
<comment type="caution">
    <text evidence="1">The sequence shown here is derived from an EMBL/GenBank/DDBJ whole genome shotgun (WGS) entry which is preliminary data.</text>
</comment>
<dbReference type="EMBL" id="JBHLTS010000080">
    <property type="protein sequence ID" value="MFC0518957.1"/>
    <property type="molecule type" value="Genomic_DNA"/>
</dbReference>
<gene>
    <name evidence="1" type="ORF">ACFFGT_32380</name>
</gene>
<evidence type="ECO:0000313" key="1">
    <source>
        <dbReference type="EMBL" id="MFC0518957.1"/>
    </source>
</evidence>
<keyword evidence="1" id="KW-0255">Endonuclease</keyword>
<dbReference type="RefSeq" id="WP_377026659.1">
    <property type="nucleotide sequence ID" value="NZ_JBHLTS010000080.1"/>
</dbReference>
<dbReference type="Proteomes" id="UP001589828">
    <property type="component" value="Unassembled WGS sequence"/>
</dbReference>
<keyword evidence="1" id="KW-0378">Hydrolase</keyword>